<organism evidence="1 2">
    <name type="scientific">Klebsiella aerogenes (strain ATCC 13048 / DSM 30053 / CCUG 1429 / JCM 1235 / KCTC 2190 / NBRC 13534 / NCIMB 10102 / NCTC 10006 / CDC 819-56)</name>
    <name type="common">Enterobacter aerogenes</name>
    <dbReference type="NCBI Taxonomy" id="1028307"/>
    <lineage>
        <taxon>Bacteria</taxon>
        <taxon>Pseudomonadati</taxon>
        <taxon>Pseudomonadota</taxon>
        <taxon>Gammaproteobacteria</taxon>
        <taxon>Enterobacterales</taxon>
        <taxon>Enterobacteriaceae</taxon>
        <taxon>Klebsiella/Raoultella group</taxon>
        <taxon>Klebsiella</taxon>
    </lineage>
</organism>
<protein>
    <submittedName>
        <fullName evidence="1">Uncharacterized protein</fullName>
    </submittedName>
</protein>
<dbReference type="Proteomes" id="UP000008881">
    <property type="component" value="Chromosome"/>
</dbReference>
<dbReference type="EMBL" id="CP002824">
    <property type="protein sequence ID" value="AEG95609.1"/>
    <property type="molecule type" value="Genomic_DNA"/>
</dbReference>
<dbReference type="AlphaFoldDB" id="A0A0H3FJN2"/>
<reference evidence="1 2" key="1">
    <citation type="journal article" date="2012" name="J. Bacteriol.">
        <title>Complete genome sequence of Enterobacter aerogenes KCTC 2190.</title>
        <authorList>
            <person name="Shin S.H."/>
            <person name="Kim S."/>
            <person name="Kim J.Y."/>
            <person name="Lee S."/>
            <person name="Um Y."/>
            <person name="Oh M.K."/>
            <person name="Kim Y.R."/>
            <person name="Lee J."/>
            <person name="Yang K.S."/>
        </authorList>
    </citation>
    <scope>NUCLEOTIDE SEQUENCE [LARGE SCALE GENOMIC DNA]</scope>
    <source>
        <strain evidence="1 2">KCTC 2190</strain>
    </source>
</reference>
<evidence type="ECO:0000313" key="2">
    <source>
        <dbReference type="Proteomes" id="UP000008881"/>
    </source>
</evidence>
<accession>A0A0H3FJN2</accession>
<dbReference type="HOGENOM" id="CLU_3308953_0_0_6"/>
<keyword evidence="2" id="KW-1185">Reference proteome</keyword>
<gene>
    <name evidence="1" type="ordered locus">EAE_03370</name>
</gene>
<sequence>MVIFPFKISCLKNKYRVFAWRKWPGGGANPLHHYFILRY</sequence>
<name>A0A0H3FJN2_KLEAK</name>
<evidence type="ECO:0000313" key="1">
    <source>
        <dbReference type="EMBL" id="AEG95609.1"/>
    </source>
</evidence>
<dbReference type="KEGG" id="eae:EAE_03370"/>
<proteinExistence type="predicted"/>